<dbReference type="Pfam" id="PF14113">
    <property type="entry name" value="Tae4"/>
    <property type="match status" value="1"/>
</dbReference>
<organism evidence="1 2">
    <name type="scientific">Halioxenophilus aromaticivorans</name>
    <dbReference type="NCBI Taxonomy" id="1306992"/>
    <lineage>
        <taxon>Bacteria</taxon>
        <taxon>Pseudomonadati</taxon>
        <taxon>Pseudomonadota</taxon>
        <taxon>Gammaproteobacteria</taxon>
        <taxon>Alteromonadales</taxon>
        <taxon>Alteromonadaceae</taxon>
        <taxon>Halioxenophilus</taxon>
    </lineage>
</organism>
<protein>
    <recommendedName>
        <fullName evidence="3">Cytoplasmic protein</fullName>
    </recommendedName>
</protein>
<comment type="caution">
    <text evidence="1">The sequence shown here is derived from an EMBL/GenBank/DDBJ whole genome shotgun (WGS) entry which is preliminary data.</text>
</comment>
<reference evidence="2" key="1">
    <citation type="journal article" date="2019" name="Int. J. Syst. Evol. Microbiol.">
        <title>The Global Catalogue of Microorganisms (GCM) 10K type strain sequencing project: providing services to taxonomists for standard genome sequencing and annotation.</title>
        <authorList>
            <consortium name="The Broad Institute Genomics Platform"/>
            <consortium name="The Broad Institute Genome Sequencing Center for Infectious Disease"/>
            <person name="Wu L."/>
            <person name="Ma J."/>
        </authorList>
    </citation>
    <scope>NUCLEOTIDE SEQUENCE [LARGE SCALE GENOMIC DNA]</scope>
    <source>
        <strain evidence="2">JCM 19134</strain>
    </source>
</reference>
<dbReference type="InterPro" id="IPR025562">
    <property type="entry name" value="Tae4"/>
</dbReference>
<dbReference type="EMBL" id="BAABLX010000016">
    <property type="protein sequence ID" value="GAA4942088.1"/>
    <property type="molecule type" value="Genomic_DNA"/>
</dbReference>
<dbReference type="AlphaFoldDB" id="A0AAV3U274"/>
<evidence type="ECO:0000313" key="1">
    <source>
        <dbReference type="EMBL" id="GAA4942088.1"/>
    </source>
</evidence>
<name>A0AAV3U274_9ALTE</name>
<proteinExistence type="predicted"/>
<sequence length="173" mass="19016">MAKPNFRMLWDAFPDHINYPTLKDLYTSLGGTAEKNINVPGFGPNGNTCASRLSVAFNNGGSPIQQDISDAVGATTLGTENNSRIIFRVADLRKYLIKTLGAPSIDDVSPFDDTFKKKKGIVAFSVNWTGATGHIALWDGASYREPSYDNYSTYINSHEPSIKTSRGEFWELA</sequence>
<dbReference type="Proteomes" id="UP001409585">
    <property type="component" value="Unassembled WGS sequence"/>
</dbReference>
<dbReference type="Gene3D" id="3.90.1720.70">
    <property type="match status" value="1"/>
</dbReference>
<evidence type="ECO:0008006" key="3">
    <source>
        <dbReference type="Google" id="ProtNLM"/>
    </source>
</evidence>
<evidence type="ECO:0000313" key="2">
    <source>
        <dbReference type="Proteomes" id="UP001409585"/>
    </source>
</evidence>
<keyword evidence="2" id="KW-1185">Reference proteome</keyword>
<dbReference type="RefSeq" id="WP_345421215.1">
    <property type="nucleotide sequence ID" value="NZ_AP031496.1"/>
</dbReference>
<gene>
    <name evidence="1" type="ORF">GCM10025791_20600</name>
</gene>
<accession>A0AAV3U274</accession>